<evidence type="ECO:0000313" key="6">
    <source>
        <dbReference type="Proteomes" id="UP000053617"/>
    </source>
</evidence>
<evidence type="ECO:0000313" key="5">
    <source>
        <dbReference type="EMBL" id="KIX00096.1"/>
    </source>
</evidence>
<evidence type="ECO:0000256" key="1">
    <source>
        <dbReference type="ARBA" id="ARBA00010617"/>
    </source>
</evidence>
<proteinExistence type="inferred from homology"/>
<sequence>MKALFLPYEWYVPSPAGRIETDDEETVRKVNENQLNIERIAAPGQYIVDIIPALKHLPSWLASFKRESTVHNKKEVELFSDLVEDVRRDLQAGKAGPSFTRMWLENRQDCSMSDL</sequence>
<gene>
    <name evidence="5" type="ORF">Z518_10233</name>
</gene>
<dbReference type="HOGENOM" id="CLU_2110321_0_0_1"/>
<dbReference type="GeneID" id="25298304"/>
<dbReference type="Gene3D" id="1.10.630.10">
    <property type="entry name" value="Cytochrome P450"/>
    <property type="match status" value="1"/>
</dbReference>
<dbReference type="PANTHER" id="PTHR46300">
    <property type="entry name" value="P450, PUTATIVE (EUROFUNG)-RELATED-RELATED"/>
    <property type="match status" value="1"/>
</dbReference>
<dbReference type="VEuPathDB" id="FungiDB:Z518_10233"/>
<keyword evidence="4" id="KW-0408">Iron</keyword>
<dbReference type="InterPro" id="IPR036396">
    <property type="entry name" value="Cyt_P450_sf"/>
</dbReference>
<keyword evidence="2" id="KW-0479">Metal-binding</keyword>
<protein>
    <submittedName>
        <fullName evidence="5">Uncharacterized protein</fullName>
    </submittedName>
</protein>
<evidence type="ECO:0000256" key="4">
    <source>
        <dbReference type="ARBA" id="ARBA00023004"/>
    </source>
</evidence>
<dbReference type="Proteomes" id="UP000053617">
    <property type="component" value="Unassembled WGS sequence"/>
</dbReference>
<dbReference type="AlphaFoldDB" id="A0A0D2IA22"/>
<evidence type="ECO:0000256" key="3">
    <source>
        <dbReference type="ARBA" id="ARBA00023002"/>
    </source>
</evidence>
<dbReference type="EMBL" id="KN847483">
    <property type="protein sequence ID" value="KIX00096.1"/>
    <property type="molecule type" value="Genomic_DNA"/>
</dbReference>
<keyword evidence="6" id="KW-1185">Reference proteome</keyword>
<dbReference type="GO" id="GO:0005506">
    <property type="term" value="F:iron ion binding"/>
    <property type="evidence" value="ECO:0007669"/>
    <property type="project" value="InterPro"/>
</dbReference>
<dbReference type="GO" id="GO:0020037">
    <property type="term" value="F:heme binding"/>
    <property type="evidence" value="ECO:0007669"/>
    <property type="project" value="InterPro"/>
</dbReference>
<dbReference type="GO" id="GO:0016705">
    <property type="term" value="F:oxidoreductase activity, acting on paired donors, with incorporation or reduction of molecular oxygen"/>
    <property type="evidence" value="ECO:0007669"/>
    <property type="project" value="InterPro"/>
</dbReference>
<comment type="similarity">
    <text evidence="1">Belongs to the cytochrome P450 family.</text>
</comment>
<dbReference type="RefSeq" id="XP_013267232.1">
    <property type="nucleotide sequence ID" value="XM_013411778.1"/>
</dbReference>
<dbReference type="InterPro" id="IPR050364">
    <property type="entry name" value="Cytochrome_P450_fung"/>
</dbReference>
<keyword evidence="3" id="KW-0560">Oxidoreductase</keyword>
<name>A0A0D2IA22_9EURO</name>
<dbReference type="STRING" id="1442369.A0A0D2IA22"/>
<accession>A0A0D2IA22</accession>
<dbReference type="GO" id="GO:0004497">
    <property type="term" value="F:monooxygenase activity"/>
    <property type="evidence" value="ECO:0007669"/>
    <property type="project" value="InterPro"/>
</dbReference>
<organism evidence="5 6">
    <name type="scientific">Rhinocladiella mackenziei CBS 650.93</name>
    <dbReference type="NCBI Taxonomy" id="1442369"/>
    <lineage>
        <taxon>Eukaryota</taxon>
        <taxon>Fungi</taxon>
        <taxon>Dikarya</taxon>
        <taxon>Ascomycota</taxon>
        <taxon>Pezizomycotina</taxon>
        <taxon>Eurotiomycetes</taxon>
        <taxon>Chaetothyriomycetidae</taxon>
        <taxon>Chaetothyriales</taxon>
        <taxon>Herpotrichiellaceae</taxon>
        <taxon>Rhinocladiella</taxon>
    </lineage>
</organism>
<reference evidence="5 6" key="1">
    <citation type="submission" date="2015-01" db="EMBL/GenBank/DDBJ databases">
        <title>The Genome Sequence of Rhinocladiella mackenzie CBS 650.93.</title>
        <authorList>
            <consortium name="The Broad Institute Genomics Platform"/>
            <person name="Cuomo C."/>
            <person name="de Hoog S."/>
            <person name="Gorbushina A."/>
            <person name="Stielow B."/>
            <person name="Teixiera M."/>
            <person name="Abouelleil A."/>
            <person name="Chapman S.B."/>
            <person name="Priest M."/>
            <person name="Young S.K."/>
            <person name="Wortman J."/>
            <person name="Nusbaum C."/>
            <person name="Birren B."/>
        </authorList>
    </citation>
    <scope>NUCLEOTIDE SEQUENCE [LARGE SCALE GENOMIC DNA]</scope>
    <source>
        <strain evidence="5 6">CBS 650.93</strain>
    </source>
</reference>
<evidence type="ECO:0000256" key="2">
    <source>
        <dbReference type="ARBA" id="ARBA00022723"/>
    </source>
</evidence>
<dbReference type="OrthoDB" id="2789670at2759"/>